<evidence type="ECO:0000313" key="4">
    <source>
        <dbReference type="Proteomes" id="UP000269154"/>
    </source>
</evidence>
<accession>A0A3N6P6E4</accession>
<comment type="caution">
    <text evidence="3">The sequence shown here is derived from an EMBL/GenBank/DDBJ whole genome shotgun (WGS) entry which is preliminary data.</text>
</comment>
<feature type="chain" id="PRO_5018214147" evidence="2">
    <location>
        <begin position="29"/>
        <end position="141"/>
    </location>
</feature>
<proteinExistence type="predicted"/>
<dbReference type="EMBL" id="RCBY01000152">
    <property type="protein sequence ID" value="RQH32638.1"/>
    <property type="molecule type" value="Genomic_DNA"/>
</dbReference>
<feature type="transmembrane region" description="Helical" evidence="1">
    <location>
        <begin position="61"/>
        <end position="79"/>
    </location>
</feature>
<evidence type="ECO:0000313" key="3">
    <source>
        <dbReference type="EMBL" id="RQH32638.1"/>
    </source>
</evidence>
<keyword evidence="4" id="KW-1185">Reference proteome</keyword>
<evidence type="ECO:0000256" key="1">
    <source>
        <dbReference type="SAM" id="Phobius"/>
    </source>
</evidence>
<keyword evidence="1" id="KW-1133">Transmembrane helix</keyword>
<name>A0A3N6P6E4_9CYAN</name>
<dbReference type="AlphaFoldDB" id="A0A3N6P6E4"/>
<reference evidence="3 4" key="1">
    <citation type="journal article" date="2018" name="ACS Chem. Biol.">
        <title>Ketoreductase domain dysfunction expands chemodiversity: malyngamide biosynthesis in the cyanobacterium Okeania hirsuta.</title>
        <authorList>
            <person name="Moss N.A."/>
            <person name="Leao T."/>
            <person name="Rankin M."/>
            <person name="McCullough T.M."/>
            <person name="Qu P."/>
            <person name="Korobeynikov A."/>
            <person name="Smith J.L."/>
            <person name="Gerwick L."/>
            <person name="Gerwick W.H."/>
        </authorList>
    </citation>
    <scope>NUCLEOTIDE SEQUENCE [LARGE SCALE GENOMIC DNA]</scope>
    <source>
        <strain evidence="3 4">PAB10Feb10-1</strain>
    </source>
</reference>
<dbReference type="Proteomes" id="UP000269154">
    <property type="component" value="Unassembled WGS sequence"/>
</dbReference>
<sequence length="141" mass="14987">MKKHYIMASVLSTVAIAGGVLFSSTAEACIFSNKGKDSMSKTSLVSLNSWLSKNFPGKSDFAIAGIAAGTVGLMGLGAFSANRYITRKAETDVDTGNEFMEVPAEEKLVQQHPEAPGGELDLVEDNEVVSEQAEKEISLVK</sequence>
<dbReference type="RefSeq" id="WP_124146977.1">
    <property type="nucleotide sequence ID" value="NZ_CAWOKI010000210.1"/>
</dbReference>
<gene>
    <name evidence="3" type="ORF">D5R40_22165</name>
</gene>
<keyword evidence="1" id="KW-0812">Transmembrane</keyword>
<keyword evidence="2" id="KW-0732">Signal</keyword>
<keyword evidence="1" id="KW-0472">Membrane</keyword>
<dbReference type="OrthoDB" id="463001at2"/>
<feature type="signal peptide" evidence="2">
    <location>
        <begin position="1"/>
        <end position="28"/>
    </location>
</feature>
<evidence type="ECO:0000256" key="2">
    <source>
        <dbReference type="SAM" id="SignalP"/>
    </source>
</evidence>
<organism evidence="3 4">
    <name type="scientific">Okeania hirsuta</name>
    <dbReference type="NCBI Taxonomy" id="1458930"/>
    <lineage>
        <taxon>Bacteria</taxon>
        <taxon>Bacillati</taxon>
        <taxon>Cyanobacteriota</taxon>
        <taxon>Cyanophyceae</taxon>
        <taxon>Oscillatoriophycideae</taxon>
        <taxon>Oscillatoriales</taxon>
        <taxon>Microcoleaceae</taxon>
        <taxon>Okeania</taxon>
    </lineage>
</organism>
<protein>
    <submittedName>
        <fullName evidence="3">Uncharacterized protein</fullName>
    </submittedName>
</protein>